<keyword evidence="2 8" id="KW-0808">Transferase</keyword>
<dbReference type="EC" id="2.7.-.-" evidence="8"/>
<dbReference type="EMBL" id="OU963865">
    <property type="protein sequence ID" value="CAH0388199.1"/>
    <property type="molecule type" value="Genomic_DNA"/>
</dbReference>
<gene>
    <name evidence="9" type="ORF">BEMITA_LOCUS7128</name>
</gene>
<comment type="catalytic activity">
    <reaction evidence="6">
        <text>1D-myo-inositol 1,4,5-trisphosphate + 2 ATP = 1D-myo-inositol 1,3,4,5,6-pentakisphosphate + 2 ADP + 2 H(+)</text>
        <dbReference type="Rhea" id="RHEA:32359"/>
        <dbReference type="ChEBI" id="CHEBI:15378"/>
        <dbReference type="ChEBI" id="CHEBI:30616"/>
        <dbReference type="ChEBI" id="CHEBI:57733"/>
        <dbReference type="ChEBI" id="CHEBI:203600"/>
        <dbReference type="ChEBI" id="CHEBI:456216"/>
        <dbReference type="EC" id="2.7.1.151"/>
    </reaction>
</comment>
<name>A0A9P0AD26_BEMTA</name>
<dbReference type="GO" id="GO:0005634">
    <property type="term" value="C:nucleus"/>
    <property type="evidence" value="ECO:0007669"/>
    <property type="project" value="TreeGrafter"/>
</dbReference>
<dbReference type="InterPro" id="IPR038286">
    <property type="entry name" value="IPK_sf"/>
</dbReference>
<evidence type="ECO:0000256" key="1">
    <source>
        <dbReference type="ARBA" id="ARBA00007374"/>
    </source>
</evidence>
<dbReference type="GO" id="GO:0005737">
    <property type="term" value="C:cytoplasm"/>
    <property type="evidence" value="ECO:0007669"/>
    <property type="project" value="TreeGrafter"/>
</dbReference>
<evidence type="ECO:0000256" key="7">
    <source>
        <dbReference type="ARBA" id="ARBA00036525"/>
    </source>
</evidence>
<evidence type="ECO:0000256" key="6">
    <source>
        <dbReference type="ARBA" id="ARBA00036164"/>
    </source>
</evidence>
<dbReference type="KEGG" id="btab:109033460"/>
<dbReference type="GO" id="GO:0005524">
    <property type="term" value="F:ATP binding"/>
    <property type="evidence" value="ECO:0007669"/>
    <property type="project" value="UniProtKB-KW"/>
</dbReference>
<keyword evidence="5" id="KW-0067">ATP-binding</keyword>
<keyword evidence="3" id="KW-0547">Nucleotide-binding</keyword>
<comment type="catalytic activity">
    <reaction evidence="7">
        <text>1D-myo-inositol 1,3,4,6-tetrakisphosphate + ATP = 1D-myo-inositol 1,3,4,5,6-pentakisphosphate + ADP + H(+)</text>
        <dbReference type="Rhea" id="RHEA:12717"/>
        <dbReference type="ChEBI" id="CHEBI:15378"/>
        <dbReference type="ChEBI" id="CHEBI:30616"/>
        <dbReference type="ChEBI" id="CHEBI:57660"/>
        <dbReference type="ChEBI" id="CHEBI:57733"/>
        <dbReference type="ChEBI" id="CHEBI:456216"/>
        <dbReference type="EC" id="2.7.1.140"/>
    </reaction>
</comment>
<organism evidence="9 10">
    <name type="scientific">Bemisia tabaci</name>
    <name type="common">Sweetpotato whitefly</name>
    <name type="synonym">Aleurodes tabaci</name>
    <dbReference type="NCBI Taxonomy" id="7038"/>
    <lineage>
        <taxon>Eukaryota</taxon>
        <taxon>Metazoa</taxon>
        <taxon>Ecdysozoa</taxon>
        <taxon>Arthropoda</taxon>
        <taxon>Hexapoda</taxon>
        <taxon>Insecta</taxon>
        <taxon>Pterygota</taxon>
        <taxon>Neoptera</taxon>
        <taxon>Paraneoptera</taxon>
        <taxon>Hemiptera</taxon>
        <taxon>Sternorrhyncha</taxon>
        <taxon>Aleyrodoidea</taxon>
        <taxon>Aleyrodidae</taxon>
        <taxon>Aleyrodinae</taxon>
        <taxon>Bemisia</taxon>
    </lineage>
</organism>
<comment type="similarity">
    <text evidence="1 8">Belongs to the inositol phosphokinase (IPK) family.</text>
</comment>
<dbReference type="SUPFAM" id="SSF56104">
    <property type="entry name" value="SAICAR synthase-like"/>
    <property type="match status" value="1"/>
</dbReference>
<proteinExistence type="inferred from homology"/>
<keyword evidence="10" id="KW-1185">Reference proteome</keyword>
<dbReference type="Gene3D" id="3.30.470.160">
    <property type="entry name" value="Inositol polyphosphate kinase"/>
    <property type="match status" value="1"/>
</dbReference>
<evidence type="ECO:0000256" key="4">
    <source>
        <dbReference type="ARBA" id="ARBA00022777"/>
    </source>
</evidence>
<dbReference type="GO" id="GO:0008440">
    <property type="term" value="F:inositol-1,4,5-trisphosphate 3-kinase activity"/>
    <property type="evidence" value="ECO:0007669"/>
    <property type="project" value="TreeGrafter"/>
</dbReference>
<evidence type="ECO:0000256" key="2">
    <source>
        <dbReference type="ARBA" id="ARBA00022679"/>
    </source>
</evidence>
<dbReference type="PANTHER" id="PTHR12400:SF51">
    <property type="entry name" value="INOSITOL POLYPHOSPHATE MULTIKINASE"/>
    <property type="match status" value="1"/>
</dbReference>
<dbReference type="Pfam" id="PF03770">
    <property type="entry name" value="IPK"/>
    <property type="match status" value="1"/>
</dbReference>
<evidence type="ECO:0000256" key="3">
    <source>
        <dbReference type="ARBA" id="ARBA00022741"/>
    </source>
</evidence>
<evidence type="ECO:0000256" key="8">
    <source>
        <dbReference type="RuleBase" id="RU363090"/>
    </source>
</evidence>
<dbReference type="PANTHER" id="PTHR12400">
    <property type="entry name" value="INOSITOL POLYPHOSPHATE KINASE"/>
    <property type="match status" value="1"/>
</dbReference>
<accession>A0A9P0AD26</accession>
<dbReference type="GO" id="GO:0051765">
    <property type="term" value="F:inositol tetrakisphosphate kinase activity"/>
    <property type="evidence" value="ECO:0007669"/>
    <property type="project" value="TreeGrafter"/>
</dbReference>
<dbReference type="AlphaFoldDB" id="A0A9P0AD26"/>
<evidence type="ECO:0000256" key="5">
    <source>
        <dbReference type="ARBA" id="ARBA00022840"/>
    </source>
</evidence>
<reference evidence="9" key="1">
    <citation type="submission" date="2021-12" db="EMBL/GenBank/DDBJ databases">
        <authorList>
            <person name="King R."/>
        </authorList>
    </citation>
    <scope>NUCLEOTIDE SEQUENCE</scope>
</reference>
<dbReference type="Proteomes" id="UP001152759">
    <property type="component" value="Chromosome 4"/>
</dbReference>
<evidence type="ECO:0000313" key="9">
    <source>
        <dbReference type="EMBL" id="CAH0388199.1"/>
    </source>
</evidence>
<dbReference type="InterPro" id="IPR005522">
    <property type="entry name" value="IPK"/>
</dbReference>
<protein>
    <recommendedName>
        <fullName evidence="8">Kinase</fullName>
        <ecNumber evidence="8">2.7.-.-</ecNumber>
    </recommendedName>
</protein>
<sequence>MAEKVVPNDNQNHGNILPKNTTLFNQVGGHDFTNGSIGILKENSGCILKPIINAIKGKKEIGFYENLSVRNNAVHTELKSFVPKYLGTVDLKVNDKVVTFIRLEDLTDEFLKPCVMDVKMGAQTWEPNCPKNKQIAEDAKYIESKRDFGFCIPGFIVHSPTSNRCLKFGKDFGRNLNKTTLPAALKTFLNADNGLNENLVLTFLKKLERIKRWFETQKNYAFYSSSILLVYDADGLTSKSTVDDSMVKAVMIDFAHVVEDTNVLDLNYLNGLKNLIEIFRSFLAT</sequence>
<dbReference type="GO" id="GO:0032958">
    <property type="term" value="P:inositol phosphate biosynthetic process"/>
    <property type="evidence" value="ECO:0007669"/>
    <property type="project" value="InterPro"/>
</dbReference>
<keyword evidence="4 8" id="KW-0418">Kinase</keyword>
<evidence type="ECO:0000313" key="10">
    <source>
        <dbReference type="Proteomes" id="UP001152759"/>
    </source>
</evidence>